<feature type="domain" description="C2H2-type" evidence="2">
    <location>
        <begin position="111"/>
        <end position="139"/>
    </location>
</feature>
<evidence type="ECO:0000313" key="4">
    <source>
        <dbReference type="Proteomes" id="UP001497623"/>
    </source>
</evidence>
<gene>
    <name evidence="3" type="ORF">MNOR_LOCUS37029</name>
</gene>
<proteinExistence type="predicted"/>
<keyword evidence="1" id="KW-0479">Metal-binding</keyword>
<reference evidence="3 4" key="1">
    <citation type="submission" date="2024-05" db="EMBL/GenBank/DDBJ databases">
        <authorList>
            <person name="Wallberg A."/>
        </authorList>
    </citation>
    <scope>NUCLEOTIDE SEQUENCE [LARGE SCALE GENOMIC DNA]</scope>
</reference>
<dbReference type="Pfam" id="PF00096">
    <property type="entry name" value="zf-C2H2"/>
    <property type="match status" value="1"/>
</dbReference>
<dbReference type="InterPro" id="IPR036236">
    <property type="entry name" value="Znf_C2H2_sf"/>
</dbReference>
<organism evidence="3 4">
    <name type="scientific">Meganyctiphanes norvegica</name>
    <name type="common">Northern krill</name>
    <name type="synonym">Thysanopoda norvegica</name>
    <dbReference type="NCBI Taxonomy" id="48144"/>
    <lineage>
        <taxon>Eukaryota</taxon>
        <taxon>Metazoa</taxon>
        <taxon>Ecdysozoa</taxon>
        <taxon>Arthropoda</taxon>
        <taxon>Crustacea</taxon>
        <taxon>Multicrustacea</taxon>
        <taxon>Malacostraca</taxon>
        <taxon>Eumalacostraca</taxon>
        <taxon>Eucarida</taxon>
        <taxon>Euphausiacea</taxon>
        <taxon>Euphausiidae</taxon>
        <taxon>Meganyctiphanes</taxon>
    </lineage>
</organism>
<dbReference type="Gene3D" id="3.30.160.60">
    <property type="entry name" value="Classic Zinc Finger"/>
    <property type="match status" value="1"/>
</dbReference>
<dbReference type="InterPro" id="IPR013087">
    <property type="entry name" value="Znf_C2H2_type"/>
</dbReference>
<dbReference type="Proteomes" id="UP001497623">
    <property type="component" value="Unassembled WGS sequence"/>
</dbReference>
<dbReference type="PROSITE" id="PS00028">
    <property type="entry name" value="ZINC_FINGER_C2H2_1"/>
    <property type="match status" value="2"/>
</dbReference>
<keyword evidence="4" id="KW-1185">Reference proteome</keyword>
<accession>A0AAV2SFV2</accession>
<feature type="non-terminal residue" evidence="3">
    <location>
        <position position="1"/>
    </location>
</feature>
<dbReference type="PROSITE" id="PS50157">
    <property type="entry name" value="ZINC_FINGER_C2H2_2"/>
    <property type="match status" value="1"/>
</dbReference>
<dbReference type="SMART" id="SM00355">
    <property type="entry name" value="ZnF_C2H2"/>
    <property type="match status" value="2"/>
</dbReference>
<dbReference type="SUPFAM" id="SSF57667">
    <property type="entry name" value="beta-beta-alpha zinc fingers"/>
    <property type="match status" value="1"/>
</dbReference>
<dbReference type="GO" id="GO:0008270">
    <property type="term" value="F:zinc ion binding"/>
    <property type="evidence" value="ECO:0007669"/>
    <property type="project" value="UniProtKB-KW"/>
</dbReference>
<comment type="caution">
    <text evidence="3">The sequence shown here is derived from an EMBL/GenBank/DDBJ whole genome shotgun (WGS) entry which is preliminary data.</text>
</comment>
<feature type="non-terminal residue" evidence="3">
    <location>
        <position position="148"/>
    </location>
</feature>
<sequence length="148" mass="16091">GPPIPSTSGLLVADNEGLVRSTTGLAHTVLLSLETASQEGHPQPMALVADSKGVRGRSQAPQAWSLVCALCQKMFITKQALATHVMTEHGPDLMHMRSTLDGTLNSTKPLYRCPVCSLSFEEEEQFLEHLVLQHTAKLQETFSKLQGQ</sequence>
<keyword evidence="1" id="KW-0862">Zinc</keyword>
<dbReference type="AlphaFoldDB" id="A0AAV2SFV2"/>
<evidence type="ECO:0000259" key="2">
    <source>
        <dbReference type="PROSITE" id="PS50157"/>
    </source>
</evidence>
<evidence type="ECO:0000313" key="3">
    <source>
        <dbReference type="EMBL" id="CAL4195276.1"/>
    </source>
</evidence>
<protein>
    <recommendedName>
        <fullName evidence="2">C2H2-type domain-containing protein</fullName>
    </recommendedName>
</protein>
<name>A0AAV2SFV2_MEGNR</name>
<evidence type="ECO:0000256" key="1">
    <source>
        <dbReference type="PROSITE-ProRule" id="PRU00042"/>
    </source>
</evidence>
<dbReference type="EMBL" id="CAXKWB010071610">
    <property type="protein sequence ID" value="CAL4195276.1"/>
    <property type="molecule type" value="Genomic_DNA"/>
</dbReference>
<keyword evidence="1" id="KW-0863">Zinc-finger</keyword>